<dbReference type="GO" id="GO:0045010">
    <property type="term" value="P:actin nucleation"/>
    <property type="evidence" value="ECO:0007669"/>
    <property type="project" value="InterPro"/>
</dbReference>
<evidence type="ECO:0000256" key="9">
    <source>
        <dbReference type="ARBA" id="ARBA00022927"/>
    </source>
</evidence>
<keyword evidence="13" id="KW-0968">Cytoplasmic vesicle</keyword>
<keyword evidence="9" id="KW-0653">Protein transport</keyword>
<dbReference type="OrthoDB" id="10043757at2759"/>
<dbReference type="GO" id="GO:0005856">
    <property type="term" value="C:cytoskeleton"/>
    <property type="evidence" value="ECO:0007669"/>
    <property type="project" value="UniProtKB-SubCell"/>
</dbReference>
<sequence length="133" mass="14447">MCTSIFNQAWPRCPCPACLLPAHVGSQPQLLGFAVAGPKGKGQAGVGPCGGCRLFAGKMEHPQCEQKIMKVSIAEILRCFEHPISEEQAWAICFQCCYKMQQLSRGLCPPLHSVFIKELEALLVVLLCSSSNV</sequence>
<evidence type="ECO:0000256" key="12">
    <source>
        <dbReference type="ARBA" id="ARBA00023212"/>
    </source>
</evidence>
<dbReference type="PANTHER" id="PTHR21345:SF9">
    <property type="entry name" value="KIND DOMAIN-CONTAINING PROTEIN"/>
    <property type="match status" value="1"/>
</dbReference>
<evidence type="ECO:0000313" key="15">
    <source>
        <dbReference type="Ensembl" id="ENSFTIP00000003317.1"/>
    </source>
</evidence>
<keyword evidence="10" id="KW-0472">Membrane</keyword>
<evidence type="ECO:0000256" key="3">
    <source>
        <dbReference type="ARBA" id="ARBA00004413"/>
    </source>
</evidence>
<evidence type="ECO:0000256" key="5">
    <source>
        <dbReference type="ARBA" id="ARBA00022448"/>
    </source>
</evidence>
<reference evidence="15" key="2">
    <citation type="submission" date="2025-09" db="UniProtKB">
        <authorList>
            <consortium name="Ensembl"/>
        </authorList>
    </citation>
    <scope>IDENTIFICATION</scope>
</reference>
<dbReference type="Pfam" id="PF16474">
    <property type="entry name" value="KIND"/>
    <property type="match status" value="1"/>
</dbReference>
<evidence type="ECO:0000256" key="11">
    <source>
        <dbReference type="ARBA" id="ARBA00023203"/>
    </source>
</evidence>
<dbReference type="GO" id="GO:0030659">
    <property type="term" value="C:cytoplasmic vesicle membrane"/>
    <property type="evidence" value="ECO:0007669"/>
    <property type="project" value="UniProtKB-SubCell"/>
</dbReference>
<dbReference type="GO" id="GO:0048193">
    <property type="term" value="P:Golgi vesicle transport"/>
    <property type="evidence" value="ECO:0007669"/>
    <property type="project" value="TreeGrafter"/>
</dbReference>
<dbReference type="GO" id="GO:0003779">
    <property type="term" value="F:actin binding"/>
    <property type="evidence" value="ECO:0007669"/>
    <property type="project" value="UniProtKB-KW"/>
</dbReference>
<protein>
    <recommendedName>
        <fullName evidence="14">KIND domain-containing protein</fullName>
    </recommendedName>
</protein>
<keyword evidence="12" id="KW-0206">Cytoskeleton</keyword>
<keyword evidence="6" id="KW-1003">Cell membrane</keyword>
<dbReference type="GO" id="GO:0008017">
    <property type="term" value="F:microtubule binding"/>
    <property type="evidence" value="ECO:0007669"/>
    <property type="project" value="TreeGrafter"/>
</dbReference>
<dbReference type="GO" id="GO:0036089">
    <property type="term" value="P:cleavage furrow formation"/>
    <property type="evidence" value="ECO:0007669"/>
    <property type="project" value="TreeGrafter"/>
</dbReference>
<dbReference type="PROSITE" id="PS51377">
    <property type="entry name" value="KIND"/>
    <property type="match status" value="1"/>
</dbReference>
<keyword evidence="5" id="KW-0813">Transport</keyword>
<keyword evidence="8" id="KW-0677">Repeat</keyword>
<evidence type="ECO:0000256" key="13">
    <source>
        <dbReference type="ARBA" id="ARBA00023329"/>
    </source>
</evidence>
<organism evidence="15 16">
    <name type="scientific">Falco tinnunculus</name>
    <name type="common">Common kestrel</name>
    <dbReference type="NCBI Taxonomy" id="100819"/>
    <lineage>
        <taxon>Eukaryota</taxon>
        <taxon>Metazoa</taxon>
        <taxon>Chordata</taxon>
        <taxon>Craniata</taxon>
        <taxon>Vertebrata</taxon>
        <taxon>Euteleostomi</taxon>
        <taxon>Archelosauria</taxon>
        <taxon>Archosauria</taxon>
        <taxon>Dinosauria</taxon>
        <taxon>Saurischia</taxon>
        <taxon>Theropoda</taxon>
        <taxon>Coelurosauria</taxon>
        <taxon>Aves</taxon>
        <taxon>Neognathae</taxon>
        <taxon>Neoaves</taxon>
        <taxon>Telluraves</taxon>
        <taxon>Australaves</taxon>
        <taxon>Falconiformes</taxon>
        <taxon>Falconidae</taxon>
        <taxon>Falco</taxon>
    </lineage>
</organism>
<dbReference type="GO" id="GO:0051295">
    <property type="term" value="P:establishment of meiotic spindle localization"/>
    <property type="evidence" value="ECO:0007669"/>
    <property type="project" value="TreeGrafter"/>
</dbReference>
<evidence type="ECO:0000256" key="8">
    <source>
        <dbReference type="ARBA" id="ARBA00022737"/>
    </source>
</evidence>
<evidence type="ECO:0000256" key="10">
    <source>
        <dbReference type="ARBA" id="ARBA00023136"/>
    </source>
</evidence>
<evidence type="ECO:0000256" key="2">
    <source>
        <dbReference type="ARBA" id="ARBA00004245"/>
    </source>
</evidence>
<dbReference type="Proteomes" id="UP000694562">
    <property type="component" value="Unplaced"/>
</dbReference>
<keyword evidence="7" id="KW-0963">Cytoplasm</keyword>
<evidence type="ECO:0000256" key="6">
    <source>
        <dbReference type="ARBA" id="ARBA00022475"/>
    </source>
</evidence>
<comment type="subcellular location">
    <subcellularLocation>
        <location evidence="3">Cell membrane</location>
        <topology evidence="3">Peripheral membrane protein</topology>
        <orientation evidence="3">Cytoplasmic side</orientation>
    </subcellularLocation>
    <subcellularLocation>
        <location evidence="2">Cytoplasm</location>
        <location evidence="2">Cytoskeleton</location>
    </subcellularLocation>
    <subcellularLocation>
        <location evidence="1">Cytoplasmic vesicle membrane</location>
        <topology evidence="1">Peripheral membrane protein</topology>
        <orientation evidence="1">Cytoplasmic side</orientation>
    </subcellularLocation>
</comment>
<evidence type="ECO:0000259" key="14">
    <source>
        <dbReference type="PROSITE" id="PS51377"/>
    </source>
</evidence>
<evidence type="ECO:0000256" key="1">
    <source>
        <dbReference type="ARBA" id="ARBA00004180"/>
    </source>
</evidence>
<dbReference type="GO" id="GO:0005886">
    <property type="term" value="C:plasma membrane"/>
    <property type="evidence" value="ECO:0007669"/>
    <property type="project" value="UniProtKB-SubCell"/>
</dbReference>
<evidence type="ECO:0000313" key="16">
    <source>
        <dbReference type="Proteomes" id="UP000694562"/>
    </source>
</evidence>
<proteinExistence type="inferred from homology"/>
<dbReference type="InterPro" id="IPR029901">
    <property type="entry name" value="Spire"/>
</dbReference>
<dbReference type="AlphaFoldDB" id="A0A8C4TZ71"/>
<evidence type="ECO:0000256" key="7">
    <source>
        <dbReference type="ARBA" id="ARBA00022490"/>
    </source>
</evidence>
<dbReference type="InterPro" id="IPR011019">
    <property type="entry name" value="KIND_dom"/>
</dbReference>
<dbReference type="GO" id="GO:0005938">
    <property type="term" value="C:cell cortex"/>
    <property type="evidence" value="ECO:0007669"/>
    <property type="project" value="TreeGrafter"/>
</dbReference>
<dbReference type="GO" id="GO:0051639">
    <property type="term" value="P:actin filament network formation"/>
    <property type="evidence" value="ECO:0007669"/>
    <property type="project" value="TreeGrafter"/>
</dbReference>
<keyword evidence="16" id="KW-1185">Reference proteome</keyword>
<dbReference type="GO" id="GO:0030041">
    <property type="term" value="P:actin filament polymerization"/>
    <property type="evidence" value="ECO:0007669"/>
    <property type="project" value="TreeGrafter"/>
</dbReference>
<keyword evidence="11" id="KW-0009">Actin-binding</keyword>
<dbReference type="PANTHER" id="PTHR21345">
    <property type="entry name" value="SPIRE"/>
    <property type="match status" value="1"/>
</dbReference>
<evidence type="ECO:0000256" key="4">
    <source>
        <dbReference type="ARBA" id="ARBA00010956"/>
    </source>
</evidence>
<feature type="domain" description="KIND" evidence="14">
    <location>
        <begin position="71"/>
        <end position="133"/>
    </location>
</feature>
<name>A0A8C4TZ71_FALTI</name>
<reference evidence="15" key="1">
    <citation type="submission" date="2025-08" db="UniProtKB">
        <authorList>
            <consortium name="Ensembl"/>
        </authorList>
    </citation>
    <scope>IDENTIFICATION</scope>
</reference>
<dbReference type="Ensembl" id="ENSFTIT00000003466.1">
    <property type="protein sequence ID" value="ENSFTIP00000003317.1"/>
    <property type="gene ID" value="ENSFTIG00000002282.1"/>
</dbReference>
<comment type="similarity">
    <text evidence="4">Belongs to the spire family.</text>
</comment>
<accession>A0A8C4TZ71</accession>
<dbReference type="GO" id="GO:0015031">
    <property type="term" value="P:protein transport"/>
    <property type="evidence" value="ECO:0007669"/>
    <property type="project" value="UniProtKB-KW"/>
</dbReference>
<dbReference type="Gene3D" id="1.10.510.10">
    <property type="entry name" value="Transferase(Phosphotransferase) domain 1"/>
    <property type="match status" value="1"/>
</dbReference>
<dbReference type="GO" id="GO:0040038">
    <property type="term" value="P:polar body extrusion after meiotic divisions"/>
    <property type="evidence" value="ECO:0007669"/>
    <property type="project" value="TreeGrafter"/>
</dbReference>